<dbReference type="Gene3D" id="1.10.630.10">
    <property type="entry name" value="Cytochrome P450"/>
    <property type="match status" value="1"/>
</dbReference>
<keyword evidence="11" id="KW-0503">Monooxygenase</keyword>
<evidence type="ECO:0000256" key="14">
    <source>
        <dbReference type="SAM" id="Phobius"/>
    </source>
</evidence>
<dbReference type="EMBL" id="BGPR01034219">
    <property type="protein sequence ID" value="GBO08495.1"/>
    <property type="molecule type" value="Genomic_DNA"/>
</dbReference>
<dbReference type="GO" id="GO:0005789">
    <property type="term" value="C:endoplasmic reticulum membrane"/>
    <property type="evidence" value="ECO:0007669"/>
    <property type="project" value="UniProtKB-SubCell"/>
</dbReference>
<evidence type="ECO:0000256" key="9">
    <source>
        <dbReference type="ARBA" id="ARBA00023002"/>
    </source>
</evidence>
<dbReference type="InterPro" id="IPR002401">
    <property type="entry name" value="Cyt_P450_E_grp-I"/>
</dbReference>
<evidence type="ECO:0000256" key="8">
    <source>
        <dbReference type="ARBA" id="ARBA00022848"/>
    </source>
</evidence>
<dbReference type="AlphaFoldDB" id="A0A4Y2U696"/>
<evidence type="ECO:0000256" key="7">
    <source>
        <dbReference type="ARBA" id="ARBA00022824"/>
    </source>
</evidence>
<proteinExistence type="inferred from homology"/>
<evidence type="ECO:0000256" key="5">
    <source>
        <dbReference type="ARBA" id="ARBA00022617"/>
    </source>
</evidence>
<dbReference type="OrthoDB" id="6499032at2759"/>
<evidence type="ECO:0000313" key="16">
    <source>
        <dbReference type="Proteomes" id="UP000499080"/>
    </source>
</evidence>
<comment type="subcellular location">
    <subcellularLocation>
        <location evidence="3">Endoplasmic reticulum membrane</location>
        <topology evidence="3">Peripheral membrane protein</topology>
    </subcellularLocation>
    <subcellularLocation>
        <location evidence="2">Microsome membrane</location>
        <topology evidence="2">Peripheral membrane protein</topology>
    </subcellularLocation>
</comment>
<gene>
    <name evidence="15" type="ORF">AVEN_59266_1</name>
</gene>
<evidence type="ECO:0000256" key="12">
    <source>
        <dbReference type="ARBA" id="ARBA00023136"/>
    </source>
</evidence>
<keyword evidence="14" id="KW-0812">Transmembrane</keyword>
<dbReference type="GO" id="GO:0020037">
    <property type="term" value="F:heme binding"/>
    <property type="evidence" value="ECO:0007669"/>
    <property type="project" value="InterPro"/>
</dbReference>
<name>A0A4Y2U696_ARAVE</name>
<feature type="compositionally biased region" description="Basic and acidic residues" evidence="13">
    <location>
        <begin position="9"/>
        <end position="21"/>
    </location>
</feature>
<dbReference type="GO" id="GO:0016705">
    <property type="term" value="F:oxidoreductase activity, acting on paired donors, with incorporation or reduction of molecular oxygen"/>
    <property type="evidence" value="ECO:0007669"/>
    <property type="project" value="InterPro"/>
</dbReference>
<organism evidence="15 16">
    <name type="scientific">Araneus ventricosus</name>
    <name type="common">Orbweaver spider</name>
    <name type="synonym">Epeira ventricosa</name>
    <dbReference type="NCBI Taxonomy" id="182803"/>
    <lineage>
        <taxon>Eukaryota</taxon>
        <taxon>Metazoa</taxon>
        <taxon>Ecdysozoa</taxon>
        <taxon>Arthropoda</taxon>
        <taxon>Chelicerata</taxon>
        <taxon>Arachnida</taxon>
        <taxon>Araneae</taxon>
        <taxon>Araneomorphae</taxon>
        <taxon>Entelegynae</taxon>
        <taxon>Araneoidea</taxon>
        <taxon>Araneidae</taxon>
        <taxon>Araneus</taxon>
    </lineage>
</organism>
<evidence type="ECO:0000256" key="3">
    <source>
        <dbReference type="ARBA" id="ARBA00004406"/>
    </source>
</evidence>
<evidence type="ECO:0000256" key="2">
    <source>
        <dbReference type="ARBA" id="ARBA00004174"/>
    </source>
</evidence>
<evidence type="ECO:0000256" key="6">
    <source>
        <dbReference type="ARBA" id="ARBA00022723"/>
    </source>
</evidence>
<feature type="transmembrane region" description="Helical" evidence="14">
    <location>
        <begin position="44"/>
        <end position="67"/>
    </location>
</feature>
<evidence type="ECO:0000256" key="4">
    <source>
        <dbReference type="ARBA" id="ARBA00010617"/>
    </source>
</evidence>
<evidence type="ECO:0000256" key="11">
    <source>
        <dbReference type="ARBA" id="ARBA00023033"/>
    </source>
</evidence>
<dbReference type="InterPro" id="IPR001128">
    <property type="entry name" value="Cyt_P450"/>
</dbReference>
<keyword evidence="9" id="KW-0560">Oxidoreductase</keyword>
<dbReference type="InterPro" id="IPR036396">
    <property type="entry name" value="Cyt_P450_sf"/>
</dbReference>
<dbReference type="InterPro" id="IPR050476">
    <property type="entry name" value="Insect_CytP450_Detox"/>
</dbReference>
<feature type="region of interest" description="Disordered" evidence="13">
    <location>
        <begin position="1"/>
        <end position="30"/>
    </location>
</feature>
<dbReference type="GO" id="GO:0005506">
    <property type="term" value="F:iron ion binding"/>
    <property type="evidence" value="ECO:0007669"/>
    <property type="project" value="InterPro"/>
</dbReference>
<dbReference type="GO" id="GO:0004497">
    <property type="term" value="F:monooxygenase activity"/>
    <property type="evidence" value="ECO:0007669"/>
    <property type="project" value="UniProtKB-KW"/>
</dbReference>
<dbReference type="Proteomes" id="UP000499080">
    <property type="component" value="Unassembled WGS sequence"/>
</dbReference>
<keyword evidence="5" id="KW-0349">Heme</keyword>
<comment type="similarity">
    <text evidence="4">Belongs to the cytochrome P450 family.</text>
</comment>
<accession>A0A4Y2U696</accession>
<reference evidence="15 16" key="1">
    <citation type="journal article" date="2019" name="Sci. Rep.">
        <title>Orb-weaving spider Araneus ventricosus genome elucidates the spidroin gene catalogue.</title>
        <authorList>
            <person name="Kono N."/>
            <person name="Nakamura H."/>
            <person name="Ohtoshi R."/>
            <person name="Moran D.A.P."/>
            <person name="Shinohara A."/>
            <person name="Yoshida Y."/>
            <person name="Fujiwara M."/>
            <person name="Mori M."/>
            <person name="Tomita M."/>
            <person name="Arakawa K."/>
        </authorList>
    </citation>
    <scope>NUCLEOTIDE SEQUENCE [LARGE SCALE GENOMIC DNA]</scope>
</reference>
<keyword evidence="14" id="KW-1133">Transmembrane helix</keyword>
<evidence type="ECO:0000256" key="13">
    <source>
        <dbReference type="SAM" id="MobiDB-lite"/>
    </source>
</evidence>
<dbReference type="Pfam" id="PF00067">
    <property type="entry name" value="p450"/>
    <property type="match status" value="1"/>
</dbReference>
<comment type="cofactor">
    <cofactor evidence="1">
        <name>heme</name>
        <dbReference type="ChEBI" id="CHEBI:30413"/>
    </cofactor>
</comment>
<keyword evidence="7" id="KW-0256">Endoplasmic reticulum</keyword>
<comment type="caution">
    <text evidence="15">The sequence shown here is derived from an EMBL/GenBank/DDBJ whole genome shotgun (WGS) entry which is preliminary data.</text>
</comment>
<evidence type="ECO:0000313" key="15">
    <source>
        <dbReference type="EMBL" id="GBO08495.1"/>
    </source>
</evidence>
<dbReference type="SUPFAM" id="SSF48264">
    <property type="entry name" value="Cytochrome P450"/>
    <property type="match status" value="1"/>
</dbReference>
<dbReference type="PRINTS" id="PR00463">
    <property type="entry name" value="EP450I"/>
</dbReference>
<protein>
    <submittedName>
        <fullName evidence="15">Uncharacterized protein</fullName>
    </submittedName>
</protein>
<keyword evidence="6" id="KW-0479">Metal-binding</keyword>
<keyword evidence="16" id="KW-1185">Reference proteome</keyword>
<evidence type="ECO:0000256" key="10">
    <source>
        <dbReference type="ARBA" id="ARBA00023004"/>
    </source>
</evidence>
<dbReference type="PANTHER" id="PTHR24292:SF54">
    <property type="entry name" value="CYP9F3-RELATED"/>
    <property type="match status" value="1"/>
</dbReference>
<evidence type="ECO:0000256" key="1">
    <source>
        <dbReference type="ARBA" id="ARBA00001971"/>
    </source>
</evidence>
<keyword evidence="12 14" id="KW-0472">Membrane</keyword>
<dbReference type="PANTHER" id="PTHR24292">
    <property type="entry name" value="CYTOCHROME P450"/>
    <property type="match status" value="1"/>
</dbReference>
<keyword evidence="8" id="KW-0492">Microsome</keyword>
<sequence length="96" mass="11003">MEASNFDSDIEKDNTNKKEEALSESSKLLKKRQTLTDVEVISNALVVFLAGFETTSSALAFAFYFLAKYPELQQKIQEEIDLLIEKEVRIFTIHIK</sequence>
<keyword evidence="10" id="KW-0408">Iron</keyword>